<feature type="domain" description="PTS EIIA type-2" evidence="12">
    <location>
        <begin position="1"/>
        <end position="142"/>
    </location>
</feature>
<evidence type="ECO:0000256" key="8">
    <source>
        <dbReference type="ARBA" id="ARBA00022777"/>
    </source>
</evidence>
<evidence type="ECO:0000256" key="1">
    <source>
        <dbReference type="ARBA" id="ARBA00002434"/>
    </source>
</evidence>
<evidence type="ECO:0000313" key="13">
    <source>
        <dbReference type="EMBL" id="ADK87263.1"/>
    </source>
</evidence>
<dbReference type="GO" id="GO:0009401">
    <property type="term" value="P:phosphoenolpyruvate-dependent sugar phosphotransferase system"/>
    <property type="evidence" value="ECO:0007669"/>
    <property type="project" value="UniProtKB-KW"/>
</dbReference>
<keyword evidence="6 13" id="KW-0808">Transferase</keyword>
<dbReference type="GeneID" id="66608660"/>
<dbReference type="eggNOG" id="COG4668">
    <property type="taxonomic scope" value="Bacteria"/>
</dbReference>
<dbReference type="PaxDb" id="722438-MPNE_0761"/>
<evidence type="ECO:0000256" key="10">
    <source>
        <dbReference type="ARBA" id="ARBA00030956"/>
    </source>
</evidence>
<dbReference type="PANTHER" id="PTHR30181:SF2">
    <property type="entry name" value="PTS SYSTEM MANNITOL-SPECIFIC EIICBA COMPONENT"/>
    <property type="match status" value="1"/>
</dbReference>
<keyword evidence="3" id="KW-0813">Transport</keyword>
<dbReference type="EMBL" id="CP002077">
    <property type="protein sequence ID" value="ADK87263.1"/>
    <property type="molecule type" value="Genomic_DNA"/>
</dbReference>
<name>A0A0H3DNK4_MYCPB</name>
<sequence length="143" mass="16313">MKLLKNNIYINVYLKNKQEIFEFVFKKFKEDGAVLDSFLPAIVERDKAASVAIGNYLFLPHPVYDEIANIQKEKMVFIGLKDVINIDGQPIKFICGLALKGEHQMDALQSLAIAFSDPEEVEKLVKDKDLTQDKVLEFLAKHN</sequence>
<dbReference type="STRING" id="722438.F539_03670"/>
<evidence type="ECO:0000256" key="9">
    <source>
        <dbReference type="ARBA" id="ARBA00029908"/>
    </source>
</evidence>
<dbReference type="GO" id="GO:0005886">
    <property type="term" value="C:plasma membrane"/>
    <property type="evidence" value="ECO:0007669"/>
    <property type="project" value="TreeGrafter"/>
</dbReference>
<dbReference type="GO" id="GO:0016301">
    <property type="term" value="F:kinase activity"/>
    <property type="evidence" value="ECO:0007669"/>
    <property type="project" value="UniProtKB-KW"/>
</dbReference>
<dbReference type="SUPFAM" id="SSF55804">
    <property type="entry name" value="Phoshotransferase/anion transport protein"/>
    <property type="match status" value="1"/>
</dbReference>
<dbReference type="PROSITE" id="PS51094">
    <property type="entry name" value="PTS_EIIA_TYPE_2"/>
    <property type="match status" value="1"/>
</dbReference>
<keyword evidence="5" id="KW-0762">Sugar transport</keyword>
<keyword evidence="4" id="KW-0597">Phosphoprotein</keyword>
<evidence type="ECO:0000256" key="4">
    <source>
        <dbReference type="ARBA" id="ARBA00022553"/>
    </source>
</evidence>
<dbReference type="GO" id="GO:0090563">
    <property type="term" value="F:protein-phosphocysteine-sugar phosphotransferase activity"/>
    <property type="evidence" value="ECO:0007669"/>
    <property type="project" value="TreeGrafter"/>
</dbReference>
<dbReference type="Pfam" id="PF00359">
    <property type="entry name" value="PTS_EIIA_2"/>
    <property type="match status" value="1"/>
</dbReference>
<evidence type="ECO:0000256" key="6">
    <source>
        <dbReference type="ARBA" id="ARBA00022679"/>
    </source>
</evidence>
<keyword evidence="13" id="KW-0670">Pyruvate</keyword>
<comment type="function">
    <text evidence="1">The phosphoenolpyruvate-dependent sugar phosphotransferase system (sugar PTS), a major carbohydrate active transport system, catalyzes the phosphorylation of incoming sugar substrates concomitantly with their translocation across the cell membrane. The enzyme II CmtAB PTS system is involved in D-mannitol transport.</text>
</comment>
<evidence type="ECO:0000256" key="3">
    <source>
        <dbReference type="ARBA" id="ARBA00022448"/>
    </source>
</evidence>
<evidence type="ECO:0000259" key="12">
    <source>
        <dbReference type="PROSITE" id="PS51094"/>
    </source>
</evidence>
<evidence type="ECO:0000256" key="5">
    <source>
        <dbReference type="ARBA" id="ARBA00022597"/>
    </source>
</evidence>
<dbReference type="InterPro" id="IPR050893">
    <property type="entry name" value="Sugar_PTS"/>
</dbReference>
<dbReference type="PANTHER" id="PTHR30181">
    <property type="entry name" value="MANNITOL PERMEASE IIC COMPONENT"/>
    <property type="match status" value="1"/>
</dbReference>
<evidence type="ECO:0000256" key="7">
    <source>
        <dbReference type="ARBA" id="ARBA00022683"/>
    </source>
</evidence>
<evidence type="ECO:0000256" key="11">
    <source>
        <dbReference type="ARBA" id="ARBA00030962"/>
    </source>
</evidence>
<keyword evidence="7" id="KW-0598">Phosphotransferase system</keyword>
<dbReference type="RefSeq" id="WP_010875010.1">
    <property type="nucleotide sequence ID" value="NZ_CP010546.1"/>
</dbReference>
<accession>A0A0H3DNK4</accession>
<evidence type="ECO:0000313" key="14">
    <source>
        <dbReference type="Proteomes" id="UP000007756"/>
    </source>
</evidence>
<evidence type="ECO:0000256" key="2">
    <source>
        <dbReference type="ARBA" id="ARBA00014783"/>
    </source>
</evidence>
<dbReference type="KEGG" id="mpj:MPNE_0761"/>
<dbReference type="PATRIC" id="fig|722438.3.peg.741"/>
<dbReference type="Proteomes" id="UP000007756">
    <property type="component" value="Chromosome"/>
</dbReference>
<dbReference type="SMR" id="A0A0H3DNK4"/>
<proteinExistence type="predicted"/>
<dbReference type="Gene3D" id="3.40.930.10">
    <property type="entry name" value="Mannitol-specific EII, Chain A"/>
    <property type="match status" value="1"/>
</dbReference>
<gene>
    <name evidence="13" type="ordered locus">MPNE_0761</name>
</gene>
<organism evidence="13 14">
    <name type="scientific">Mycoplasmoides pneumoniae (strain ATCC 15531 / DSM 23978 / CIP 103766 / NBRC 14401 / NCTC 10119 / FH)</name>
    <name type="common">Mycoplasma pneumoniae</name>
    <dbReference type="NCBI Taxonomy" id="722438"/>
    <lineage>
        <taxon>Bacteria</taxon>
        <taxon>Bacillati</taxon>
        <taxon>Mycoplasmatota</taxon>
        <taxon>Mycoplasmoidales</taxon>
        <taxon>Mycoplasmoidaceae</taxon>
        <taxon>Mycoplasmoides</taxon>
    </lineage>
</organism>
<dbReference type="AlphaFoldDB" id="A0A0H3DNK4"/>
<dbReference type="InterPro" id="IPR002178">
    <property type="entry name" value="PTS_EIIA_type-2_dom"/>
</dbReference>
<dbReference type="HOGENOM" id="CLU_072531_3_1_14"/>
<keyword evidence="8" id="KW-0418">Kinase</keyword>
<reference evidence="13 14" key="1">
    <citation type="journal article" date="2010" name="Appl. Environ. Microbiol.">
        <title>Targeted chromosomal knockouts in Mycoplasma pneumoniae.</title>
        <authorList>
            <person name="Krishnakumar R."/>
            <person name="Assad-Garcia N."/>
            <person name="Benders G.A."/>
            <person name="Phan Q."/>
            <person name="Montague M.G."/>
            <person name="Glass J.I."/>
        </authorList>
    </citation>
    <scope>NUCLEOTIDE SEQUENCE [LARGE SCALE GENOMIC DNA]</scope>
    <source>
        <strain evidence="14">ATCC 15531 / DSM 22911 / NBRC 14401 / NCTC 10119 / FH</strain>
    </source>
</reference>
<protein>
    <recommendedName>
        <fullName evidence="2">Mannitol-specific phosphotransferase enzyme IIA component</fullName>
    </recommendedName>
    <alternativeName>
        <fullName evidence="10">EIIA</fullName>
    </alternativeName>
    <alternativeName>
        <fullName evidence="11">EIII</fullName>
    </alternativeName>
    <alternativeName>
        <fullName evidence="9">PTS system mannitol-specific EIIA component</fullName>
    </alternativeName>
</protein>
<dbReference type="InterPro" id="IPR016152">
    <property type="entry name" value="PTrfase/Anion_transptr"/>
</dbReference>